<evidence type="ECO:0000256" key="1">
    <source>
        <dbReference type="ARBA" id="ARBA00004651"/>
    </source>
</evidence>
<feature type="transmembrane region" description="Helical" evidence="6">
    <location>
        <begin position="437"/>
        <end position="460"/>
    </location>
</feature>
<dbReference type="PANTHER" id="PTHR30250:SF26">
    <property type="entry name" value="PSMA PROTEIN"/>
    <property type="match status" value="1"/>
</dbReference>
<dbReference type="GO" id="GO:0005886">
    <property type="term" value="C:plasma membrane"/>
    <property type="evidence" value="ECO:0007669"/>
    <property type="project" value="UniProtKB-SubCell"/>
</dbReference>
<keyword evidence="4 6" id="KW-1133">Transmembrane helix</keyword>
<dbReference type="OrthoDB" id="813918at2"/>
<comment type="subcellular location">
    <subcellularLocation>
        <location evidence="1">Cell membrane</location>
        <topology evidence="1">Multi-pass membrane protein</topology>
    </subcellularLocation>
</comment>
<protein>
    <recommendedName>
        <fullName evidence="9">Polysaccharide biosynthesis protein C-terminal domain-containing protein</fullName>
    </recommendedName>
</protein>
<reference evidence="7 8" key="1">
    <citation type="submission" date="2016-07" db="EMBL/GenBank/DDBJ databases">
        <title>Genomic analysis of zinc-resistant bacterium Mucilaginibacter pedocola TBZ30.</title>
        <authorList>
            <person name="Huang J."/>
            <person name="Tang J."/>
        </authorList>
    </citation>
    <scope>NUCLEOTIDE SEQUENCE [LARGE SCALE GENOMIC DNA]</scope>
    <source>
        <strain evidence="7 8">TBZ30</strain>
    </source>
</reference>
<keyword evidence="3 6" id="KW-0812">Transmembrane</keyword>
<evidence type="ECO:0000313" key="7">
    <source>
        <dbReference type="EMBL" id="OOQ57095.1"/>
    </source>
</evidence>
<dbReference type="AlphaFoldDB" id="A0A1S9P814"/>
<feature type="transmembrane region" description="Helical" evidence="6">
    <location>
        <begin position="315"/>
        <end position="340"/>
    </location>
</feature>
<evidence type="ECO:0000313" key="8">
    <source>
        <dbReference type="Proteomes" id="UP000189739"/>
    </source>
</evidence>
<feature type="transmembrane region" description="Helical" evidence="6">
    <location>
        <begin position="270"/>
        <end position="294"/>
    </location>
</feature>
<evidence type="ECO:0000256" key="6">
    <source>
        <dbReference type="SAM" id="Phobius"/>
    </source>
</evidence>
<feature type="transmembrane region" description="Helical" evidence="6">
    <location>
        <begin position="229"/>
        <end position="246"/>
    </location>
</feature>
<feature type="transmembrane region" description="Helical" evidence="6">
    <location>
        <begin position="188"/>
        <end position="208"/>
    </location>
</feature>
<keyword evidence="2" id="KW-1003">Cell membrane</keyword>
<dbReference type="EMBL" id="MBTF01000037">
    <property type="protein sequence ID" value="OOQ57095.1"/>
    <property type="molecule type" value="Genomic_DNA"/>
</dbReference>
<feature type="transmembrane region" description="Helical" evidence="6">
    <location>
        <begin position="91"/>
        <end position="113"/>
    </location>
</feature>
<evidence type="ECO:0000256" key="5">
    <source>
        <dbReference type="ARBA" id="ARBA00023136"/>
    </source>
</evidence>
<keyword evidence="8" id="KW-1185">Reference proteome</keyword>
<dbReference type="RefSeq" id="WP_078350966.1">
    <property type="nucleotide sequence ID" value="NZ_MBTF01000037.1"/>
</dbReference>
<dbReference type="Proteomes" id="UP000189739">
    <property type="component" value="Unassembled WGS sequence"/>
</dbReference>
<feature type="transmembrane region" description="Helical" evidence="6">
    <location>
        <begin position="379"/>
        <end position="399"/>
    </location>
</feature>
<evidence type="ECO:0000256" key="3">
    <source>
        <dbReference type="ARBA" id="ARBA00022692"/>
    </source>
</evidence>
<feature type="transmembrane region" description="Helical" evidence="6">
    <location>
        <begin position="125"/>
        <end position="142"/>
    </location>
</feature>
<feature type="transmembrane region" description="Helical" evidence="6">
    <location>
        <begin position="405"/>
        <end position="425"/>
    </location>
</feature>
<gene>
    <name evidence="7" type="ORF">BC343_16335</name>
</gene>
<comment type="caution">
    <text evidence="7">The sequence shown here is derived from an EMBL/GenBank/DDBJ whole genome shotgun (WGS) entry which is preliminary data.</text>
</comment>
<feature type="transmembrane region" description="Helical" evidence="6">
    <location>
        <begin position="346"/>
        <end position="367"/>
    </location>
</feature>
<evidence type="ECO:0008006" key="9">
    <source>
        <dbReference type="Google" id="ProtNLM"/>
    </source>
</evidence>
<feature type="transmembrane region" description="Helical" evidence="6">
    <location>
        <begin position="163"/>
        <end position="182"/>
    </location>
</feature>
<proteinExistence type="predicted"/>
<name>A0A1S9P814_9SPHI</name>
<organism evidence="7 8">
    <name type="scientific">Mucilaginibacter pedocola</name>
    <dbReference type="NCBI Taxonomy" id="1792845"/>
    <lineage>
        <taxon>Bacteria</taxon>
        <taxon>Pseudomonadati</taxon>
        <taxon>Bacteroidota</taxon>
        <taxon>Sphingobacteriia</taxon>
        <taxon>Sphingobacteriales</taxon>
        <taxon>Sphingobacteriaceae</taxon>
        <taxon>Mucilaginibacter</taxon>
    </lineage>
</organism>
<evidence type="ECO:0000256" key="4">
    <source>
        <dbReference type="ARBA" id="ARBA00022989"/>
    </source>
</evidence>
<accession>A0A1S9P814</accession>
<keyword evidence="5 6" id="KW-0472">Membrane</keyword>
<evidence type="ECO:0000256" key="2">
    <source>
        <dbReference type="ARBA" id="ARBA00022475"/>
    </source>
</evidence>
<dbReference type="STRING" id="1792845.BC343_16335"/>
<dbReference type="PANTHER" id="PTHR30250">
    <property type="entry name" value="PST FAMILY PREDICTED COLANIC ACID TRANSPORTER"/>
    <property type="match status" value="1"/>
</dbReference>
<feature type="transmembrane region" description="Helical" evidence="6">
    <location>
        <begin position="472"/>
        <end position="492"/>
    </location>
</feature>
<dbReference type="InterPro" id="IPR050833">
    <property type="entry name" value="Poly_Biosynth_Transport"/>
</dbReference>
<sequence>MSKSAFSSVFSGSVWGIIAKGFDSAAKFITIPMLVHYFGKSDYGLIALAFSLNTYLRLMDLGMNVGSIRFFSMWVSRGEDEKISKVSRSSIVFYGVIGLVNAAVFLLMSVYAGKFFNLTPAQLPIYKWIMYILAVSTVLNWLSNVVNQLLSAQGLQGSLSQSTIVASIFNFATAVAAVTLHLSLPVYFVMYTLSTLIVIPMNVYKLKVYKTPLWKLISPKWNGKAFKEILGYSMAIFAIGIFQQSADSLRPILLGKYSTKGIAVLTDYRIIQTITMIVIAFGTVFMQVLIPSAAKILAENDQVKLKKMVHEGTKYISLFLSLVVFGIITNAQNLLLLYMGPDYTSLSIWLIIWLLTVLIAMHNAPVASLALSSGNTKPLVYMSAVSCFLSLPITVILAGKYNVGAAVMGYFAYIAMQVVFYYSYYVPRVLKLSSGQIFMQSFFPPFMAGLIACSVTYYLSSFIHFKQHFLTLGTSSVMFFLLFAGLTFIFIIKKAEIAQLKQKLIKK</sequence>